<dbReference type="PROSITE" id="PS50928">
    <property type="entry name" value="ABC_TM1"/>
    <property type="match status" value="1"/>
</dbReference>
<gene>
    <name evidence="10" type="ORF">JOD17_003264</name>
</gene>
<sequence length="265" mass="29301">MRKKTKIILGIFSVMVFLFFYIPLFVVMAFSFNDSSVGTVWTGFTTQWYESLFSNRQILSAVQNSLYIAVVTTIISTILGTLAAIALYHYNFPGKRFLNVIFYIPVAMPEIVVGISLLALYAMVGMTLGLNTVFPGHVVMATSFVMLVVMARLHGFDPAMEEAAKDLGANKWQTFWRVTFPLIFPGVLAASLLAFTISLDEFVVAFFTTGPGSNTLPVLIYSMVRRGVSPEINALSTIMLIFIVIVVLIVGRVLIQIQSRGGDRP</sequence>
<comment type="subcellular location">
    <subcellularLocation>
        <location evidence="1 8">Cell membrane</location>
        <topology evidence="1 8">Multi-pass membrane protein</topology>
    </subcellularLocation>
</comment>
<keyword evidence="4" id="KW-1003">Cell membrane</keyword>
<name>A0ABS2PFG7_9BACL</name>
<evidence type="ECO:0000256" key="2">
    <source>
        <dbReference type="ARBA" id="ARBA00007069"/>
    </source>
</evidence>
<evidence type="ECO:0000313" key="10">
    <source>
        <dbReference type="EMBL" id="MBM7634164.1"/>
    </source>
</evidence>
<comment type="similarity">
    <text evidence="2">Belongs to the binding-protein-dependent transport system permease family. CysTW subfamily.</text>
</comment>
<evidence type="ECO:0000256" key="3">
    <source>
        <dbReference type="ARBA" id="ARBA00022448"/>
    </source>
</evidence>
<feature type="transmembrane region" description="Helical" evidence="8">
    <location>
        <begin position="174"/>
        <end position="197"/>
    </location>
</feature>
<dbReference type="Gene3D" id="1.10.3720.10">
    <property type="entry name" value="MetI-like"/>
    <property type="match status" value="1"/>
</dbReference>
<feature type="transmembrane region" description="Helical" evidence="8">
    <location>
        <begin position="234"/>
        <end position="255"/>
    </location>
</feature>
<dbReference type="Pfam" id="PF00528">
    <property type="entry name" value="BPD_transp_1"/>
    <property type="match status" value="1"/>
</dbReference>
<reference evidence="10 11" key="1">
    <citation type="submission" date="2021-01" db="EMBL/GenBank/DDBJ databases">
        <title>Genomic Encyclopedia of Type Strains, Phase IV (KMG-IV): sequencing the most valuable type-strain genomes for metagenomic binning, comparative biology and taxonomic classification.</title>
        <authorList>
            <person name="Goeker M."/>
        </authorList>
    </citation>
    <scope>NUCLEOTIDE SEQUENCE [LARGE SCALE GENOMIC DNA]</scope>
    <source>
        <strain evidence="10 11">DSM 25540</strain>
    </source>
</reference>
<dbReference type="RefSeq" id="WP_204698925.1">
    <property type="nucleotide sequence ID" value="NZ_JAFBEC010000009.1"/>
</dbReference>
<feature type="transmembrane region" description="Helical" evidence="8">
    <location>
        <begin position="134"/>
        <end position="153"/>
    </location>
</feature>
<feature type="transmembrane region" description="Helical" evidence="8">
    <location>
        <begin position="203"/>
        <end position="222"/>
    </location>
</feature>
<evidence type="ECO:0000259" key="9">
    <source>
        <dbReference type="PROSITE" id="PS50928"/>
    </source>
</evidence>
<dbReference type="InterPro" id="IPR000515">
    <property type="entry name" value="MetI-like"/>
</dbReference>
<dbReference type="CDD" id="cd06261">
    <property type="entry name" value="TM_PBP2"/>
    <property type="match status" value="1"/>
</dbReference>
<feature type="transmembrane region" description="Helical" evidence="8">
    <location>
        <begin position="100"/>
        <end position="122"/>
    </location>
</feature>
<feature type="transmembrane region" description="Helical" evidence="8">
    <location>
        <begin position="7"/>
        <end position="32"/>
    </location>
</feature>
<evidence type="ECO:0000313" key="11">
    <source>
        <dbReference type="Proteomes" id="UP000741863"/>
    </source>
</evidence>
<evidence type="ECO:0000256" key="5">
    <source>
        <dbReference type="ARBA" id="ARBA00022692"/>
    </source>
</evidence>
<dbReference type="EMBL" id="JAFBEC010000009">
    <property type="protein sequence ID" value="MBM7634164.1"/>
    <property type="molecule type" value="Genomic_DNA"/>
</dbReference>
<evidence type="ECO:0000256" key="4">
    <source>
        <dbReference type="ARBA" id="ARBA00022475"/>
    </source>
</evidence>
<keyword evidence="5 8" id="KW-0812">Transmembrane</keyword>
<feature type="domain" description="ABC transmembrane type-1" evidence="9">
    <location>
        <begin position="62"/>
        <end position="250"/>
    </location>
</feature>
<evidence type="ECO:0000256" key="1">
    <source>
        <dbReference type="ARBA" id="ARBA00004651"/>
    </source>
</evidence>
<proteinExistence type="inferred from homology"/>
<keyword evidence="11" id="KW-1185">Reference proteome</keyword>
<feature type="transmembrane region" description="Helical" evidence="8">
    <location>
        <begin position="66"/>
        <end position="88"/>
    </location>
</feature>
<dbReference type="Proteomes" id="UP000741863">
    <property type="component" value="Unassembled WGS sequence"/>
</dbReference>
<keyword evidence="6 8" id="KW-1133">Transmembrane helix</keyword>
<dbReference type="InterPro" id="IPR035906">
    <property type="entry name" value="MetI-like_sf"/>
</dbReference>
<evidence type="ECO:0000256" key="7">
    <source>
        <dbReference type="ARBA" id="ARBA00023136"/>
    </source>
</evidence>
<dbReference type="PANTHER" id="PTHR43848:SF2">
    <property type="entry name" value="PUTRESCINE TRANSPORT SYSTEM PERMEASE PROTEIN POTI"/>
    <property type="match status" value="1"/>
</dbReference>
<evidence type="ECO:0000256" key="8">
    <source>
        <dbReference type="RuleBase" id="RU363032"/>
    </source>
</evidence>
<accession>A0ABS2PFG7</accession>
<dbReference type="InterPro" id="IPR051789">
    <property type="entry name" value="Bact_Polyamine_Transport"/>
</dbReference>
<keyword evidence="7 8" id="KW-0472">Membrane</keyword>
<protein>
    <submittedName>
        <fullName evidence="10">Spermidine/putrescine transport system permease protein</fullName>
    </submittedName>
</protein>
<organism evidence="10 11">
    <name type="scientific">Geomicrobium sediminis</name>
    <dbReference type="NCBI Taxonomy" id="1347788"/>
    <lineage>
        <taxon>Bacteria</taxon>
        <taxon>Bacillati</taxon>
        <taxon>Bacillota</taxon>
        <taxon>Bacilli</taxon>
        <taxon>Bacillales</taxon>
        <taxon>Geomicrobium</taxon>
    </lineage>
</organism>
<keyword evidence="3 8" id="KW-0813">Transport</keyword>
<comment type="caution">
    <text evidence="10">The sequence shown here is derived from an EMBL/GenBank/DDBJ whole genome shotgun (WGS) entry which is preliminary data.</text>
</comment>
<evidence type="ECO:0000256" key="6">
    <source>
        <dbReference type="ARBA" id="ARBA00022989"/>
    </source>
</evidence>
<dbReference type="SUPFAM" id="SSF161098">
    <property type="entry name" value="MetI-like"/>
    <property type="match status" value="1"/>
</dbReference>
<dbReference type="PANTHER" id="PTHR43848">
    <property type="entry name" value="PUTRESCINE TRANSPORT SYSTEM PERMEASE PROTEIN POTI"/>
    <property type="match status" value="1"/>
</dbReference>